<evidence type="ECO:0000313" key="10">
    <source>
        <dbReference type="Proteomes" id="UP000027581"/>
    </source>
</evidence>
<feature type="domain" description="Duffy-antigen binding" evidence="4">
    <location>
        <begin position="1264"/>
        <end position="1440"/>
    </location>
</feature>
<feature type="region of interest" description="Disordered" evidence="1">
    <location>
        <begin position="1714"/>
        <end position="1739"/>
    </location>
</feature>
<dbReference type="Gene3D" id="1.20.58.830">
    <property type="match status" value="6"/>
</dbReference>
<feature type="region of interest" description="Disordered" evidence="1">
    <location>
        <begin position="1"/>
        <end position="20"/>
    </location>
</feature>
<dbReference type="VEuPathDB" id="PlasmoDB:PRG01_0008100"/>
<dbReference type="InterPro" id="IPR008602">
    <property type="entry name" value="Duffy-antigen-binding"/>
</dbReference>
<feature type="domain" description="Cysteine-rich interdomain region 1 gamma" evidence="6">
    <location>
        <begin position="2081"/>
        <end position="2130"/>
    </location>
</feature>
<dbReference type="Pfam" id="PF21807">
    <property type="entry name" value="PfEMP1_CIDRalpha1_dom"/>
    <property type="match status" value="1"/>
</dbReference>
<evidence type="ECO:0000259" key="7">
    <source>
        <dbReference type="Pfam" id="PF21807"/>
    </source>
</evidence>
<sequence length="3672" mass="422981">MGNAASTSSVPEDVKNESENSARNVLDVLARNIRIEAEKNAGKHERFLKGNLKNAKFYHEYSKERTVPEDACNLNYIFHTNVWHRNADDRHPCLFSPSERFSKEGETECNGGIITGNERKIGACAPYRRRHICDYNLKHIDVSNVKSIHDLLGNVLVMAKSEGASIVKSHENTANGIYKSGVCISLARSFADIGDIIRGKDLYLGNNKEKEKIQNNLQKIFQNIKTKNPKLKSLHDEEIREYWWALNRNDVWKALTCNAPYEAHYFIKSSANDQSFSNPKCGHHNNDGPLTNLDYVPQFLRWFDEWAEDFCRIRNHKLKNIKGACRNASQQLYCSLNGYDCTKTIRNENILSDDPKCTGCLVKCNPYEIWLENQRNEFEKQKEKYKHEIQSYLSNNMKSSSSINNKYYKEFYGKLMNKDYKTVDEFIKLLNEGRYCKEGIPGEKEDIDFTITGVKDAFYRSDYCQVCPYCGVEYRNGKYNIKTNKDGNCGKNVKYTPPHDVKPTDITVLYSGNEQGEITKRLSEFCSNKNDKNGKNYQKWECYYVNSDSNRCKMDKTSGKNMTEDKITSFHSFFDLWVKNLLKDTISWENELKNCINNTNGTDCDNECNSNCVCLDKWVKKKEEEWTKVKNVFKNKKGNSDNYYNKLRGLFEGYFFHVIKDMYKGEEKWNKLMENLKKKIESSNIINGKENSQDSIKVLFDHLKETATICKDNNTNEACDSTKTSTQNPCGNNTKAGSKVVSVKQIAQYYKRKAYAQLEERGGSRSALKGDASQGKYNGKRNGSTLNGQICNINGQYSNARNGKSKDPCEGKGKQRFKIGEQWETGETVQIKDEHLFLPPRRRHMCTSNVEYLIHNGQQTILNIQDDKINHSFLGDVLLAAKYEADFIKKNYNEEQNDGQNGLNKNQATTCRAIRYSFADIADIIRGTDLWDKNGGEINTQNNLVKIFDKIKDNLPNGTIKDKYKGDTDGNKYINLRKDWWEANRDQVWNAMQCGNDNPCSGESDHTPLDDYIPQRLRWMTEWAEWYCKVQKKAYRKLKEGCQGCKDKDGGKGCTSGDGEVCKKCAAQCKEYEKKIKEWEPQWKKIEAIYQKLYNDAKTDAINGGPEYYTTHIQEEDKPVVDFLQKLHETNGGKVGPPSDAFRQRTKRAATSNNTPYDNIGAYLHDTGNFGDCVEQKVFCENSGDNKNYAFEETPKEFGEACGCGNRSPHVVEKKQEKQKEDVCNKVKNLIGNDKGKSSVGGCNPKNYNGWKCTPSEFQSGHVGACMPPRRQSLCVHFLAYKNETQKIDTQNDLRDAFIKCAAAETFLAWNHYKSKNGGEKVQNHLQDGTIPDDFKRQMFYTFGDFRDLYLGKDIGKPENDVLRVKNNIDGIFSKKDGTTFSGLSRENWWKDHGKEIWEGMLCALTHKLNDDEKKKKIKDNYSYDKLNKPQNGTNTLEDFASRPQFLRWMTEWGEEFCAERQKKEKEVENKCKNDYEGCKDTNGRSNCVNACEEYKKYISEKKIQYTTQKTKFNSEKTKGNGEYKNYIKKEPHKYLKDKCLDNQCNCIEKIKDNDKYWEKPFENFEKGALINKCECQVVPPKKPEVPPAKVPEVPKEIVPEKKAAVVAPKKQSEAPPPCEIVDKILGTKDGTGYRDGCKTKYGTMTRSEWLCNGKGEKDGDVVCIPPRRRRLFVQKLHDLKGDETQDDLRKAFIETAAVETFFAWHEYKKEKEREDIEKNTEKVEYKSSEPDKLDDQLKSGDIPEEFKRQMFYTLGDYRDICIGNDMVDNTKGISEKIGEILNKPNGQSGDKKKMEPQDWWNDNGKDIWEGMLCALSYDTKTKELDKEVREKLIGKDGKKKHYDYNKVTFEGGLDMDDTSQQKDTHAPPKGKTTLKDFVNRPQFFRWLEEWADEFCHKQKQKLKIIASECKVQNGRGRTKQYSGYGEDCTKIDPSEDGTVPDLEGRSCANSCRFYKKWVKKKKEEFDKLKGKYPTEIRNNKSDTGTTYDEQFVKKLGSNHESIDSFLKNVKGSGTDNNSGCNDINFDETGDTFKYTTHCSPCSQFTVKCEDGNCGDGTEKKCQNKTVITADKFKDETQHMKQLDMLVSDNGSTGFEDLSVCKEKGIFEGIKENKWSCVNFCGLDVCGLKKNNNNGIDEKHIMQIRAFLKLWVENFLEDYSKIKHKISHCIHNGPNKCKCKDKCTCVDEWLKKKKAEWEQIRKRFLDQYKNKESEIYKVNSFINGNVYPSDINNALNKGETFEELQESGRCSNSGNKQEQECKKQDVIEILIHRFQKEINDCKNQPDGGTDSNCPSSSPTPTNDDDHDTTDIPLESFPPPYCNVPANPCSGETATNVVAVKEVAEILHQEAKDTMVKNSVLSGETKDESVLKADAAQGTYNGNGKVIGSDLNGEICNINEKYSNAKNGSSTNPCAGKGDRLEIGETWSLKSGKDTSYDEFYLPKRREHMCTSNVEHLSPTKGGRFDKVPNDKCNHSFLVDVLLAAKKEAENIKTKYQTNNKKGNLSDPEDKATVCRAMKSSFADIGDIIRGRDMWDKNGDFQNLEKYLIEIFGKIKTEFKDKLNGKYTSDSESNKYINLRKDWWEANRDQVWEAMQCKTTSSSSYRGNDITCDKEPTPIDDHIPQRLRWMVEWAEWYCKEQSRLYKDLVGKCRNCKEKGTQCMNGEDMCKTCTEACKAYGEKIQLWQKQWKDISKKYEELYQKAAQNGTTTTTGDTSDKDQQVIEFLKKLHEKNKESNKIYSTAEGYIHQEAHISECQKQTLFCTKTSGETSPSSEDNDKEYAFRDKTYDYEKACDCEKNKKRITPRLPVRPPMRPYWLQSWRKSTPPEMFWGRKRSNQITTCDIVEDIIKKSNDGKKPIDGCHSKNNDNNYLKWECEKYIDKSHTGACIPPRRQKICTHYLEKPMKNTDDLKYAFIKSAAAETFLLWQKYKDKTKEESNGGTTTKLDNKLKDGEIPEEFKREMFYTFADYRDLCLGTDLSSKTDTSSGIFIVKNNIDHVFYKIGQSTLYHRTDWWEKHGPEIWKGMLCVLSYNTETKKMDDDVRTKLNDAKNNNTYNNVKFSGENSPTLEKFAERPQFLRWFTEWGEHFCRERKTQLDKLLGNCKECNVSENAIRDDTKICNNMEKCEECKKQCKKYQDWLRTWKEHYNKQKQRYTQVKETPQYKNDNGVSATTEAYEYLDKQLKNMVCTNGTNNENCDYTCMEKNSTQSSRAQTPDGSNDSMPESLDEKPKEVKDKCNCVRDECTGLSVTDSGFPDGSAFGGGVPADKCTAFKGGLPEKIENPQYDPTNDILKSTIPIGIALALGSIAFLYLKKKPKHPVDLLRVLDIHKGEYDMPTKLSSNRYIPYGTDRYKGKTYLYVEGDTDEEKYMFMSDTTDVTSSESEFEELDINDIYPYQSPKYKTLIEVVLEPSKRDTQSDDIPSDNTHTNKPINDEEWNELKQHFISGILENAQKDLPKNNISANTPMNTQPNTLYFNKPEEKPFITSIHDRNLYTGEEISYNINMSINTMDDTKYVSNNVYSGIDLINDSLSGNKHIDIYDEVLKRKENELFGTRHRDMCEKWEKGNKEKLLDKLKEEWNKDNDVGDIYTSNGNKTLNTNVSIEIDMDNPKPIHQFSNMDSNVDTYIQWILGRTITYIGCMEYIKKILFQFFFYFLLYFICILICIFICMI</sequence>
<feature type="domain" description="Duffy-binding-like" evidence="8">
    <location>
        <begin position="3084"/>
        <end position="3198"/>
    </location>
</feature>
<feature type="domain" description="Duffy-antigen binding" evidence="4">
    <location>
        <begin position="837"/>
        <end position="1018"/>
    </location>
</feature>
<feature type="domain" description="Duffy-antigen binding" evidence="4">
    <location>
        <begin position="2439"/>
        <end position="2627"/>
    </location>
</feature>
<keyword evidence="10" id="KW-1185">Reference proteome</keyword>
<dbReference type="InterPro" id="IPR029211">
    <property type="entry name" value="PfEMP1_ATS"/>
</dbReference>
<feature type="region of interest" description="Disordered" evidence="1">
    <location>
        <begin position="2280"/>
        <end position="2315"/>
    </location>
</feature>
<evidence type="ECO:0000259" key="5">
    <source>
        <dbReference type="Pfam" id="PF15445"/>
    </source>
</evidence>
<dbReference type="GO" id="GO:0046789">
    <property type="term" value="F:host cell surface receptor binding"/>
    <property type="evidence" value="ECO:0007669"/>
    <property type="project" value="InterPro"/>
</dbReference>
<dbReference type="VEuPathDB" id="PlasmoDB:PRCDC_0043100"/>
<protein>
    <submittedName>
        <fullName evidence="9">Erythrocyte membrane protein 1, EMP1</fullName>
    </submittedName>
</protein>
<dbReference type="FunFam" id="1.20.58.1930:FF:000002">
    <property type="entry name" value="Erythrocyte membrane protein 1, PfEMP1"/>
    <property type="match status" value="1"/>
</dbReference>
<dbReference type="GO" id="GO:0016020">
    <property type="term" value="C:membrane"/>
    <property type="evidence" value="ECO:0007669"/>
    <property type="project" value="InterPro"/>
</dbReference>
<gene>
    <name evidence="9" type="primary">VAR</name>
    <name evidence="9" type="ORF">PRCDC_0043100</name>
</gene>
<dbReference type="Pfam" id="PF18562">
    <property type="entry name" value="CIDR1_gamma"/>
    <property type="match status" value="1"/>
</dbReference>
<dbReference type="Pfam" id="PF15445">
    <property type="entry name" value="ATS"/>
    <property type="match status" value="1"/>
</dbReference>
<feature type="domain" description="Duffy-antigen binding" evidence="4">
    <location>
        <begin position="1663"/>
        <end position="1850"/>
    </location>
</feature>
<dbReference type="InterPro" id="IPR054595">
    <property type="entry name" value="DBL_C"/>
</dbReference>
<feature type="domain" description="Duffy-binding-like" evidence="3">
    <location>
        <begin position="2147"/>
        <end position="2285"/>
    </location>
</feature>
<evidence type="ECO:0000256" key="1">
    <source>
        <dbReference type="SAM" id="MobiDB-lite"/>
    </source>
</evidence>
<reference evidence="9" key="1">
    <citation type="submission" date="2014-01" db="EMBL/GenBank/DDBJ databases">
        <authorList>
            <person name="Aslett M."/>
        </authorList>
    </citation>
    <scope>NUCLEOTIDE SEQUENCE</scope>
    <source>
        <strain evidence="9">CDC</strain>
    </source>
</reference>
<dbReference type="Gene3D" id="1.10.1900.40">
    <property type="entry name" value="Acidic terminal segments, variant surface antigen of PfEMP1"/>
    <property type="match status" value="2"/>
</dbReference>
<feature type="compositionally biased region" description="Polar residues" evidence="1">
    <location>
        <begin position="1"/>
        <end position="10"/>
    </location>
</feature>
<dbReference type="InterPro" id="IPR042202">
    <property type="entry name" value="Duffy-ag-bd_sf"/>
</dbReference>
<organism evidence="9 10">
    <name type="scientific">Plasmodium reichenowi</name>
    <dbReference type="NCBI Taxonomy" id="5854"/>
    <lineage>
        <taxon>Eukaryota</taxon>
        <taxon>Sar</taxon>
        <taxon>Alveolata</taxon>
        <taxon>Apicomplexa</taxon>
        <taxon>Aconoidasida</taxon>
        <taxon>Haemosporida</taxon>
        <taxon>Plasmodiidae</taxon>
        <taxon>Plasmodium</taxon>
        <taxon>Plasmodium (Laverania)</taxon>
    </lineage>
</organism>
<dbReference type="FunFam" id="1.20.58.830:FF:000021">
    <property type="entry name" value="Erythrocyte membrane protein 1, PfEMP1"/>
    <property type="match status" value="2"/>
</dbReference>
<name>A0A060RMB3_PLARE</name>
<evidence type="ECO:0000259" key="8">
    <source>
        <dbReference type="Pfam" id="PF22672"/>
    </source>
</evidence>
<dbReference type="InterPro" id="IPR044932">
    <property type="entry name" value="PfEMP1_ATS_sf"/>
</dbReference>
<evidence type="ECO:0000259" key="3">
    <source>
        <dbReference type="Pfam" id="PF03011"/>
    </source>
</evidence>
<feature type="compositionally biased region" description="Low complexity" evidence="1">
    <location>
        <begin position="2289"/>
        <end position="2301"/>
    </location>
</feature>
<evidence type="ECO:0000259" key="6">
    <source>
        <dbReference type="Pfam" id="PF18562"/>
    </source>
</evidence>
<reference evidence="9" key="2">
    <citation type="submission" date="2014-05" db="EMBL/GenBank/DDBJ databases">
        <title>The genome sequences of chimpanzee malaria parasites reveal the path to human adaptation.</title>
        <authorList>
            <person name="Otto T.D."/>
            <person name="Rayner J.C."/>
            <person name="Boehme U."/>
            <person name="Pain A."/>
            <person name="Spottiswoode N."/>
            <person name="Sanders M."/>
            <person name="Quail M."/>
            <person name="Ollomo B."/>
            <person name="Renaud F."/>
            <person name="Thomas A.W."/>
            <person name="Prugnolle F."/>
            <person name="Conway D.J."/>
            <person name="Newbold C."/>
            <person name="Berriman M."/>
        </authorList>
    </citation>
    <scope>NUCLEOTIDE SEQUENCE [LARGE SCALE GENOMIC DNA]</scope>
    <source>
        <strain evidence="9">CDC</strain>
    </source>
</reference>
<dbReference type="Proteomes" id="UP000027581">
    <property type="component" value="Unassembled WGS sequence"/>
</dbReference>
<dbReference type="Pfam" id="PF22672">
    <property type="entry name" value="DBL_C"/>
    <property type="match status" value="3"/>
</dbReference>
<evidence type="ECO:0000313" key="9">
    <source>
        <dbReference type="EMBL" id="CDO61797.1"/>
    </source>
</evidence>
<evidence type="ECO:0000256" key="2">
    <source>
        <dbReference type="SAM" id="Phobius"/>
    </source>
</evidence>
<keyword evidence="2" id="KW-0472">Membrane</keyword>
<dbReference type="InterPro" id="IPR049158">
    <property type="entry name" value="PfEMP1_CIDRalpha1_dom"/>
</dbReference>
<dbReference type="Gene3D" id="1.20.58.1930">
    <property type="match status" value="2"/>
</dbReference>
<feature type="region of interest" description="Disordered" evidence="1">
    <location>
        <begin position="1854"/>
        <end position="1873"/>
    </location>
</feature>
<feature type="domain" description="Duffy-binding-like" evidence="3">
    <location>
        <begin position="573"/>
        <end position="716"/>
    </location>
</feature>
<feature type="region of interest" description="Disordered" evidence="1">
    <location>
        <begin position="3414"/>
        <end position="3433"/>
    </location>
</feature>
<feature type="domain" description="Plasmodium falciparum erythrocyte membrane protein 1 acidic terminal segment" evidence="5">
    <location>
        <begin position="3296"/>
        <end position="3557"/>
    </location>
</feature>
<dbReference type="InterPro" id="IPR004258">
    <property type="entry name" value="DBL"/>
</dbReference>
<dbReference type="InterPro" id="IPR041480">
    <property type="entry name" value="CIDR1_gamma"/>
</dbReference>
<dbReference type="Pfam" id="PF02818">
    <property type="entry name" value="PPAK"/>
    <property type="match status" value="1"/>
</dbReference>
<feature type="compositionally biased region" description="Polar residues" evidence="1">
    <location>
        <begin position="3420"/>
        <end position="3432"/>
    </location>
</feature>
<dbReference type="FunFam" id="1.20.58.1930:FF:000001">
    <property type="entry name" value="Erythrocyte membrane protein 1, PfEMP1"/>
    <property type="match status" value="1"/>
</dbReference>
<feature type="domain" description="Duffy-binding-like" evidence="8">
    <location>
        <begin position="305"/>
        <end position="461"/>
    </location>
</feature>
<dbReference type="Gene3D" id="1.20.1310.20">
    <property type="entry name" value="Duffy-antigen binding domain"/>
    <property type="match status" value="6"/>
</dbReference>
<feature type="region of interest" description="Disordered" evidence="1">
    <location>
        <begin position="3209"/>
        <end position="3232"/>
    </location>
</feature>
<feature type="domain" description="Duffy-binding-like" evidence="8">
    <location>
        <begin position="1890"/>
        <end position="2036"/>
    </location>
</feature>
<feature type="domain" description="PfEMP1 CIDRalpha1" evidence="7">
    <location>
        <begin position="504"/>
        <end position="561"/>
    </location>
</feature>
<feature type="domain" description="Duffy-antigen binding" evidence="4">
    <location>
        <begin position="2886"/>
        <end position="3052"/>
    </location>
</feature>
<proteinExistence type="predicted"/>
<dbReference type="Pfam" id="PF05424">
    <property type="entry name" value="Duffy_binding"/>
    <property type="match status" value="6"/>
</dbReference>
<feature type="compositionally biased region" description="Polar residues" evidence="1">
    <location>
        <begin position="3209"/>
        <end position="3223"/>
    </location>
</feature>
<dbReference type="SUPFAM" id="SSF140924">
    <property type="entry name" value="Duffy binding domain-like"/>
    <property type="match status" value="8"/>
</dbReference>
<feature type="region of interest" description="Disordered" evidence="1">
    <location>
        <begin position="1129"/>
        <end position="1154"/>
    </location>
</feature>
<accession>A0A060RMB3</accession>
<feature type="region of interest" description="Disordered" evidence="1">
    <location>
        <begin position="760"/>
        <end position="781"/>
    </location>
</feature>
<feature type="domain" description="Duffy-antigen binding" evidence="4">
    <location>
        <begin position="122"/>
        <end position="301"/>
    </location>
</feature>
<feature type="transmembrane region" description="Helical" evidence="2">
    <location>
        <begin position="3652"/>
        <end position="3671"/>
    </location>
</feature>
<dbReference type="InterPro" id="IPR004168">
    <property type="entry name" value="PPAK_motif"/>
</dbReference>
<evidence type="ECO:0000259" key="4">
    <source>
        <dbReference type="Pfam" id="PF05424"/>
    </source>
</evidence>
<keyword evidence="2" id="KW-0812">Transmembrane</keyword>
<dbReference type="EMBL" id="HG810510">
    <property type="protein sequence ID" value="CDO61797.1"/>
    <property type="molecule type" value="Genomic_DNA"/>
</dbReference>
<dbReference type="Pfam" id="PF03011">
    <property type="entry name" value="PFEMP"/>
    <property type="match status" value="2"/>
</dbReference>
<keyword evidence="2" id="KW-1133">Transmembrane helix</keyword>
<dbReference type="FunFam" id="1.20.58.830:FF:000005">
    <property type="entry name" value="Erythrocyte membrane protein 1, PfEMP1"/>
    <property type="match status" value="1"/>
</dbReference>